<dbReference type="InterPro" id="IPR012348">
    <property type="entry name" value="RNR-like"/>
</dbReference>
<organism evidence="2">
    <name type="scientific">marine metagenome</name>
    <dbReference type="NCBI Taxonomy" id="408172"/>
    <lineage>
        <taxon>unclassified sequences</taxon>
        <taxon>metagenomes</taxon>
        <taxon>ecological metagenomes</taxon>
    </lineage>
</organism>
<accession>A0A381S3B3</accession>
<dbReference type="GO" id="GO:0009263">
    <property type="term" value="P:deoxyribonucleotide biosynthetic process"/>
    <property type="evidence" value="ECO:0007669"/>
    <property type="project" value="InterPro"/>
</dbReference>
<dbReference type="InterPro" id="IPR009078">
    <property type="entry name" value="Ferritin-like_SF"/>
</dbReference>
<dbReference type="Gene3D" id="1.10.620.20">
    <property type="entry name" value="Ribonucleotide Reductase, subunit A"/>
    <property type="match status" value="1"/>
</dbReference>
<evidence type="ECO:0000313" key="2">
    <source>
        <dbReference type="EMBL" id="SUZ98586.1"/>
    </source>
</evidence>
<sequence length="349" mass="41253">MFFGKDLQVQRYDEMKYPIFNKLFQQQLGYFWRPEEVSLQKDISDFKELNEPSKFIFTSNLKYQTMMDSVQGRGPCLAFLPFVSIPELESCVIAWDFFENIHSHSYTYIIKNLYSNPSEVFDTIITDEKIEKRAMSITSRYDDMINLGYKWQLQPDSVDMYELKKKLYLTLMTVNILEGLRFYVSFACSFAFGELKLLEGSAKILSLIARDETLHLSITQRILNNYRDNENDKIMNKVMKDSEKEVYTMYENAVGQEKRWATYLFSKGSMIGLSEKLLHQFVEYMANRRMRAIGLEPRYDQKTNPLPWVDHWLNSRSLQNAPQETEIESYVIGGIKQDVQKDQFKKFKL</sequence>
<dbReference type="SUPFAM" id="SSF47240">
    <property type="entry name" value="Ferritin-like"/>
    <property type="match status" value="1"/>
</dbReference>
<dbReference type="CDD" id="cd01049">
    <property type="entry name" value="RNRR2"/>
    <property type="match status" value="1"/>
</dbReference>
<name>A0A381S3B3_9ZZZZ</name>
<dbReference type="PANTHER" id="PTHR23409">
    <property type="entry name" value="RIBONUCLEOSIDE-DIPHOSPHATE REDUCTASE SMALL CHAIN"/>
    <property type="match status" value="1"/>
</dbReference>
<dbReference type="InterPro" id="IPR000358">
    <property type="entry name" value="RNR_small_fam"/>
</dbReference>
<dbReference type="PANTHER" id="PTHR23409:SF18">
    <property type="entry name" value="RIBONUCLEOSIDE-DIPHOSPHATE REDUCTASE SUBUNIT M2"/>
    <property type="match status" value="1"/>
</dbReference>
<gene>
    <name evidence="2" type="ORF">METZ01_LOCUS51440</name>
</gene>
<reference evidence="2" key="1">
    <citation type="submission" date="2018-05" db="EMBL/GenBank/DDBJ databases">
        <authorList>
            <person name="Lanie J.A."/>
            <person name="Ng W.-L."/>
            <person name="Kazmierczak K.M."/>
            <person name="Andrzejewski T.M."/>
            <person name="Davidsen T.M."/>
            <person name="Wayne K.J."/>
            <person name="Tettelin H."/>
            <person name="Glass J.I."/>
            <person name="Rusch D."/>
            <person name="Podicherti R."/>
            <person name="Tsui H.-C.T."/>
            <person name="Winkler M.E."/>
        </authorList>
    </citation>
    <scope>NUCLEOTIDE SEQUENCE</scope>
</reference>
<dbReference type="NCBIfam" id="NF006576">
    <property type="entry name" value="PRK09101.1"/>
    <property type="match status" value="1"/>
</dbReference>
<proteinExistence type="inferred from homology"/>
<evidence type="ECO:0000256" key="1">
    <source>
        <dbReference type="ARBA" id="ARBA00009303"/>
    </source>
</evidence>
<dbReference type="EMBL" id="UINC01002618">
    <property type="protein sequence ID" value="SUZ98586.1"/>
    <property type="molecule type" value="Genomic_DNA"/>
</dbReference>
<comment type="similarity">
    <text evidence="1">Belongs to the ribonucleoside diphosphate reductase small chain family.</text>
</comment>
<dbReference type="InterPro" id="IPR033909">
    <property type="entry name" value="RNR_small"/>
</dbReference>
<dbReference type="AlphaFoldDB" id="A0A381S3B3"/>
<dbReference type="Pfam" id="PF00268">
    <property type="entry name" value="Ribonuc_red_sm"/>
    <property type="match status" value="1"/>
</dbReference>
<dbReference type="GO" id="GO:0016491">
    <property type="term" value="F:oxidoreductase activity"/>
    <property type="evidence" value="ECO:0007669"/>
    <property type="project" value="InterPro"/>
</dbReference>
<protein>
    <submittedName>
        <fullName evidence="2">Uncharacterized protein</fullName>
    </submittedName>
</protein>